<dbReference type="GO" id="GO:1902758">
    <property type="term" value="P:bis(molybdopterin guanine dinucleotide)molybdenum biosynthetic process"/>
    <property type="evidence" value="ECO:0007669"/>
    <property type="project" value="TreeGrafter"/>
</dbReference>
<evidence type="ECO:0000256" key="5">
    <source>
        <dbReference type="ARBA" id="ARBA00022842"/>
    </source>
</evidence>
<proteinExistence type="predicted"/>
<keyword evidence="6" id="KW-0342">GTP-binding</keyword>
<protein>
    <submittedName>
        <fullName evidence="9">Molybdenum cofactor guanylyltransferase</fullName>
        <ecNumber evidence="9">2.7.7.77</ecNumber>
    </submittedName>
</protein>
<dbReference type="InterPro" id="IPR013482">
    <property type="entry name" value="Molybde_CF_guanTrfase"/>
</dbReference>
<dbReference type="GO" id="GO:0046872">
    <property type="term" value="F:metal ion binding"/>
    <property type="evidence" value="ECO:0007669"/>
    <property type="project" value="UniProtKB-KW"/>
</dbReference>
<dbReference type="RefSeq" id="WP_061997730.1">
    <property type="nucleotide sequence ID" value="NZ_CP015345.1"/>
</dbReference>
<dbReference type="InterPro" id="IPR025877">
    <property type="entry name" value="MobA-like_NTP_Trfase"/>
</dbReference>
<dbReference type="Gene3D" id="3.90.550.10">
    <property type="entry name" value="Spore Coat Polysaccharide Biosynthesis Protein SpsA, Chain A"/>
    <property type="match status" value="1"/>
</dbReference>
<gene>
    <name evidence="9" type="ORF">Q4527_07440</name>
</gene>
<feature type="domain" description="MobA-like NTP transferase" evidence="8">
    <location>
        <begin position="5"/>
        <end position="146"/>
    </location>
</feature>
<dbReference type="AlphaFoldDB" id="A0AAW7YYF5"/>
<keyword evidence="4" id="KW-0547">Nucleotide-binding</keyword>
<name>A0AAW7YYF5_9ALTE</name>
<dbReference type="GO" id="GO:0061603">
    <property type="term" value="F:molybdenum cofactor guanylyltransferase activity"/>
    <property type="evidence" value="ECO:0007669"/>
    <property type="project" value="UniProtKB-EC"/>
</dbReference>
<keyword evidence="9" id="KW-0548">Nucleotidyltransferase</keyword>
<dbReference type="SUPFAM" id="SSF53448">
    <property type="entry name" value="Nucleotide-diphospho-sugar transferases"/>
    <property type="match status" value="1"/>
</dbReference>
<comment type="caution">
    <text evidence="9">The sequence shown here is derived from an EMBL/GenBank/DDBJ whole genome shotgun (WGS) entry which is preliminary data.</text>
</comment>
<keyword evidence="7" id="KW-0501">Molybdenum cofactor biosynthesis</keyword>
<evidence type="ECO:0000256" key="6">
    <source>
        <dbReference type="ARBA" id="ARBA00023134"/>
    </source>
</evidence>
<dbReference type="EC" id="2.7.7.77" evidence="9"/>
<evidence type="ECO:0000256" key="3">
    <source>
        <dbReference type="ARBA" id="ARBA00022723"/>
    </source>
</evidence>
<evidence type="ECO:0000256" key="7">
    <source>
        <dbReference type="ARBA" id="ARBA00023150"/>
    </source>
</evidence>
<dbReference type="EMBL" id="JAUOQI010000004">
    <property type="protein sequence ID" value="MDO6577221.1"/>
    <property type="molecule type" value="Genomic_DNA"/>
</dbReference>
<evidence type="ECO:0000313" key="9">
    <source>
        <dbReference type="EMBL" id="MDO6577221.1"/>
    </source>
</evidence>
<accession>A0AAW7YYF5</accession>
<keyword evidence="3" id="KW-0479">Metal-binding</keyword>
<keyword evidence="1" id="KW-0963">Cytoplasm</keyword>
<reference evidence="9" key="1">
    <citation type="submission" date="2023-07" db="EMBL/GenBank/DDBJ databases">
        <title>Genome content predicts the carbon catabolic preferences of heterotrophic bacteria.</title>
        <authorList>
            <person name="Gralka M."/>
        </authorList>
    </citation>
    <scope>NUCLEOTIDE SEQUENCE</scope>
    <source>
        <strain evidence="9">F2M12</strain>
    </source>
</reference>
<dbReference type="PANTHER" id="PTHR19136:SF81">
    <property type="entry name" value="MOLYBDENUM COFACTOR GUANYLYLTRANSFERASE"/>
    <property type="match status" value="1"/>
</dbReference>
<keyword evidence="5" id="KW-0460">Magnesium</keyword>
<evidence type="ECO:0000259" key="8">
    <source>
        <dbReference type="Pfam" id="PF12804"/>
    </source>
</evidence>
<evidence type="ECO:0000256" key="2">
    <source>
        <dbReference type="ARBA" id="ARBA00022679"/>
    </source>
</evidence>
<evidence type="ECO:0000256" key="4">
    <source>
        <dbReference type="ARBA" id="ARBA00022741"/>
    </source>
</evidence>
<dbReference type="Proteomes" id="UP001170717">
    <property type="component" value="Unassembled WGS sequence"/>
</dbReference>
<organism evidence="9 10">
    <name type="scientific">Alteromonas stellipolaris</name>
    <dbReference type="NCBI Taxonomy" id="233316"/>
    <lineage>
        <taxon>Bacteria</taxon>
        <taxon>Pseudomonadati</taxon>
        <taxon>Pseudomonadota</taxon>
        <taxon>Gammaproteobacteria</taxon>
        <taxon>Alteromonadales</taxon>
        <taxon>Alteromonadaceae</taxon>
        <taxon>Alteromonas/Salinimonas group</taxon>
        <taxon>Alteromonas</taxon>
    </lineage>
</organism>
<sequence length="210" mass="23129">MVIDGVVLAGGLSSRMGEDKALLKRDERDMLTYTTDLVSSLPIKRLLISRNEATTVSVQPSDAESYSINYANKYDDNYKVVDDVVANIGPLGGIYSIAIQSNADALIITPVDLPLLRTEDLEQLIDKGTSAKRPVYFSHHYLPLFLPLTTEVRQYLEDVVNGQVPQRSVNTMCTNFDAIEVSPENNARLTNVNTPAQWDAAKKLLSLAGN</sequence>
<dbReference type="Pfam" id="PF12804">
    <property type="entry name" value="NTP_transf_3"/>
    <property type="match status" value="1"/>
</dbReference>
<dbReference type="InterPro" id="IPR029044">
    <property type="entry name" value="Nucleotide-diphossugar_trans"/>
</dbReference>
<dbReference type="GO" id="GO:0005525">
    <property type="term" value="F:GTP binding"/>
    <property type="evidence" value="ECO:0007669"/>
    <property type="project" value="UniProtKB-KW"/>
</dbReference>
<dbReference type="CDD" id="cd02503">
    <property type="entry name" value="MobA"/>
    <property type="match status" value="1"/>
</dbReference>
<evidence type="ECO:0000256" key="1">
    <source>
        <dbReference type="ARBA" id="ARBA00022490"/>
    </source>
</evidence>
<evidence type="ECO:0000313" key="10">
    <source>
        <dbReference type="Proteomes" id="UP001170717"/>
    </source>
</evidence>
<keyword evidence="2 9" id="KW-0808">Transferase</keyword>
<dbReference type="PANTHER" id="PTHR19136">
    <property type="entry name" value="MOLYBDENUM COFACTOR GUANYLYLTRANSFERASE"/>
    <property type="match status" value="1"/>
</dbReference>